<reference evidence="3 4" key="1">
    <citation type="journal article" date="2009" name="J. Bacteriol.">
        <title>Complete genome sequence of Robiginitalea biformata HTCC2501.</title>
        <authorList>
            <person name="Oh H.M."/>
            <person name="Giovannoni S.J."/>
            <person name="Lee K."/>
            <person name="Ferriera S."/>
            <person name="Johnson J."/>
            <person name="Cho J.C."/>
        </authorList>
    </citation>
    <scope>NUCLEOTIDE SEQUENCE [LARGE SCALE GENOMIC DNA]</scope>
    <source>
        <strain evidence="4">ATCC BAA-864 / HTCC2501 / KCTC 12146</strain>
    </source>
</reference>
<evidence type="ECO:0000313" key="3">
    <source>
        <dbReference type="EMBL" id="EAR15323.1"/>
    </source>
</evidence>
<dbReference type="InterPro" id="IPR001296">
    <property type="entry name" value="Glyco_trans_1"/>
</dbReference>
<proteinExistence type="predicted"/>
<dbReference type="PANTHER" id="PTHR12526:SF630">
    <property type="entry name" value="GLYCOSYLTRANSFERASE"/>
    <property type="match status" value="1"/>
</dbReference>
<dbReference type="Pfam" id="PF13439">
    <property type="entry name" value="Glyco_transf_4"/>
    <property type="match status" value="1"/>
</dbReference>
<dbReference type="HOGENOM" id="CLU_009583_0_1_10"/>
<evidence type="ECO:0000259" key="2">
    <source>
        <dbReference type="Pfam" id="PF13439"/>
    </source>
</evidence>
<dbReference type="Proteomes" id="UP000009049">
    <property type="component" value="Chromosome"/>
</dbReference>
<dbReference type="Pfam" id="PF00534">
    <property type="entry name" value="Glycos_transf_1"/>
    <property type="match status" value="1"/>
</dbReference>
<dbReference type="RefSeq" id="WP_015754640.1">
    <property type="nucleotide sequence ID" value="NC_013222.1"/>
</dbReference>
<dbReference type="SUPFAM" id="SSF53756">
    <property type="entry name" value="UDP-Glycosyltransferase/glycogen phosphorylase"/>
    <property type="match status" value="1"/>
</dbReference>
<dbReference type="GO" id="GO:0016757">
    <property type="term" value="F:glycosyltransferase activity"/>
    <property type="evidence" value="ECO:0007669"/>
    <property type="project" value="InterPro"/>
</dbReference>
<protein>
    <submittedName>
        <fullName evidence="3">Putative lipopolysaccharide biosynthesis protein</fullName>
    </submittedName>
</protein>
<dbReference type="EMBL" id="CP001712">
    <property type="protein sequence ID" value="EAR15323.1"/>
    <property type="molecule type" value="Genomic_DNA"/>
</dbReference>
<dbReference type="CAZy" id="GT4">
    <property type="family name" value="Glycosyltransferase Family 4"/>
</dbReference>
<feature type="domain" description="Glycosyltransferase subfamily 4-like N-terminal" evidence="2">
    <location>
        <begin position="14"/>
        <end position="173"/>
    </location>
</feature>
<dbReference type="KEGG" id="rbi:RB2501_13384"/>
<dbReference type="eggNOG" id="COG0438">
    <property type="taxonomic scope" value="Bacteria"/>
</dbReference>
<dbReference type="STRING" id="313596.RB2501_13384"/>
<dbReference type="PANTHER" id="PTHR12526">
    <property type="entry name" value="GLYCOSYLTRANSFERASE"/>
    <property type="match status" value="1"/>
</dbReference>
<gene>
    <name evidence="3" type="ordered locus">RB2501_13384</name>
</gene>
<keyword evidence="4" id="KW-1185">Reference proteome</keyword>
<feature type="domain" description="Glycosyl transferase family 1" evidence="1">
    <location>
        <begin position="183"/>
        <end position="339"/>
    </location>
</feature>
<sequence length="364" mass="41013">MRILQLINGMSTAGAEILLVETSKRYLERGHQVDVCLLSSYDAPLLRELRATEGIEILSLGEKQNIYSPVCVLKLARCLKGTKYDIIHVHLFPSFYWAALAKYAFRGSKLIYTEHNTNNRRMGNALYRWVDNRIYPRYDCHIAISDTVRERLDAHINTRRNKVVTIYNGIDLDAIRSAEPLKKTEIGLPENAKMLLQVSAFRPQKNQETLIRALVHLDPEFHVVFAGMGELIDFNKELAASLGLSDRVHFLGIRPDVPRLLKTADIVVLSSHYEGLSLSSVEALASGKPFVATDAPGLSEVVGGAGILVPDNDPDALAAEIRKLDEDPQHYDAVKKRCQQRAEKYDINTMVDRYLDLYRQVLGN</sequence>
<dbReference type="OrthoDB" id="7560678at2"/>
<dbReference type="InterPro" id="IPR028098">
    <property type="entry name" value="Glyco_trans_4-like_N"/>
</dbReference>
<evidence type="ECO:0000259" key="1">
    <source>
        <dbReference type="Pfam" id="PF00534"/>
    </source>
</evidence>
<name>A4CKC4_ROBBH</name>
<accession>A4CKC4</accession>
<dbReference type="AlphaFoldDB" id="A4CKC4"/>
<evidence type="ECO:0000313" key="4">
    <source>
        <dbReference type="Proteomes" id="UP000009049"/>
    </source>
</evidence>
<dbReference type="Gene3D" id="3.40.50.2000">
    <property type="entry name" value="Glycogen Phosphorylase B"/>
    <property type="match status" value="2"/>
</dbReference>
<organism evidence="3 4">
    <name type="scientific">Robiginitalea biformata (strain ATCC BAA-864 / DSM 15991 / KCTC 12146 / HTCC2501)</name>
    <dbReference type="NCBI Taxonomy" id="313596"/>
    <lineage>
        <taxon>Bacteria</taxon>
        <taxon>Pseudomonadati</taxon>
        <taxon>Bacteroidota</taxon>
        <taxon>Flavobacteriia</taxon>
        <taxon>Flavobacteriales</taxon>
        <taxon>Flavobacteriaceae</taxon>
        <taxon>Robiginitalea</taxon>
    </lineage>
</organism>